<evidence type="ECO:0000259" key="1">
    <source>
        <dbReference type="PROSITE" id="PS51736"/>
    </source>
</evidence>
<dbReference type="InterPro" id="IPR036162">
    <property type="entry name" value="Resolvase-like_N_sf"/>
</dbReference>
<comment type="caution">
    <text evidence="3">The sequence shown here is derived from an EMBL/GenBank/DDBJ whole genome shotgun (WGS) entry which is preliminary data.</text>
</comment>
<dbReference type="InterPro" id="IPR011109">
    <property type="entry name" value="DNA_bind_recombinase_dom"/>
</dbReference>
<dbReference type="SUPFAM" id="SSF53041">
    <property type="entry name" value="Resolvase-like"/>
    <property type="match status" value="1"/>
</dbReference>
<dbReference type="Pfam" id="PF00239">
    <property type="entry name" value="Resolvase"/>
    <property type="match status" value="1"/>
</dbReference>
<dbReference type="Pfam" id="PF07508">
    <property type="entry name" value="Recombinase"/>
    <property type="match status" value="1"/>
</dbReference>
<dbReference type="InterPro" id="IPR050639">
    <property type="entry name" value="SSR_resolvase"/>
</dbReference>
<reference evidence="3 4" key="1">
    <citation type="journal article" date="2024" name="Fungal Genet. Biol.">
        <title>The porcine skin microbiome exhibits broad fungal antagonism.</title>
        <authorList>
            <person name="De La Cruz K.F."/>
            <person name="Townsend E.C."/>
            <person name="Alex Cheong J.Z."/>
            <person name="Salamzade R."/>
            <person name="Liu A."/>
            <person name="Sandstrom S."/>
            <person name="Davila E."/>
            <person name="Huang L."/>
            <person name="Xu K.H."/>
            <person name="Wu S.Y."/>
            <person name="Meudt J.J."/>
            <person name="Shanmuganayagam D."/>
            <person name="Gibson A.L.F."/>
            <person name="Kalan L.R."/>
        </authorList>
    </citation>
    <scope>NUCLEOTIDE SEQUENCE [LARGE SCALE GENOMIC DNA]</scope>
    <source>
        <strain evidence="3 4">LK2569</strain>
    </source>
</reference>
<dbReference type="PANTHER" id="PTHR30461">
    <property type="entry name" value="DNA-INVERTASE FROM LAMBDOID PROPHAGE"/>
    <property type="match status" value="1"/>
</dbReference>
<dbReference type="InterPro" id="IPR038109">
    <property type="entry name" value="DNA_bind_recomb_sf"/>
</dbReference>
<feature type="domain" description="Resolvase/invertase-type recombinase catalytic" evidence="1">
    <location>
        <begin position="6"/>
        <end position="153"/>
    </location>
</feature>
<protein>
    <submittedName>
        <fullName evidence="3">Recombinase family protein</fullName>
    </submittedName>
</protein>
<dbReference type="SMART" id="SM00857">
    <property type="entry name" value="Resolvase"/>
    <property type="match status" value="1"/>
</dbReference>
<dbReference type="Gene3D" id="3.40.50.1390">
    <property type="entry name" value="Resolvase, N-terminal catalytic domain"/>
    <property type="match status" value="1"/>
</dbReference>
<dbReference type="PANTHER" id="PTHR30461:SF23">
    <property type="entry name" value="DNA RECOMBINASE-RELATED"/>
    <property type="match status" value="1"/>
</dbReference>
<dbReference type="EMBL" id="JAYWMA010000009">
    <property type="protein sequence ID" value="MEX3529192.1"/>
    <property type="molecule type" value="Genomic_DNA"/>
</dbReference>
<feature type="domain" description="Recombinase" evidence="2">
    <location>
        <begin position="151"/>
        <end position="275"/>
    </location>
</feature>
<accession>A0ABV3UW64</accession>
<evidence type="ECO:0000313" key="4">
    <source>
        <dbReference type="Proteomes" id="UP001558353"/>
    </source>
</evidence>
<dbReference type="RefSeq" id="WP_368522718.1">
    <property type="nucleotide sequence ID" value="NZ_JAYWMA010000009.1"/>
</dbReference>
<dbReference type="CDD" id="cd00338">
    <property type="entry name" value="Ser_Recombinase"/>
    <property type="match status" value="1"/>
</dbReference>
<keyword evidence="4" id="KW-1185">Reference proteome</keyword>
<name>A0ABV3UW64_9CORY</name>
<gene>
    <name evidence="3" type="ORF">VVR64_09020</name>
</gene>
<proteinExistence type="predicted"/>
<dbReference type="InterPro" id="IPR006119">
    <property type="entry name" value="Resolv_N"/>
</dbReference>
<evidence type="ECO:0000259" key="2">
    <source>
        <dbReference type="PROSITE" id="PS51737"/>
    </source>
</evidence>
<dbReference type="Gene3D" id="3.90.1750.20">
    <property type="entry name" value="Putative Large Serine Recombinase, Chain B, Domain 2"/>
    <property type="match status" value="1"/>
</dbReference>
<dbReference type="PROSITE" id="PS51737">
    <property type="entry name" value="RECOMBINASE_DNA_BIND"/>
    <property type="match status" value="1"/>
</dbReference>
<organism evidence="3 4">
    <name type="scientific">Corynebacterium xerosis</name>
    <dbReference type="NCBI Taxonomy" id="1725"/>
    <lineage>
        <taxon>Bacteria</taxon>
        <taxon>Bacillati</taxon>
        <taxon>Actinomycetota</taxon>
        <taxon>Actinomycetes</taxon>
        <taxon>Mycobacteriales</taxon>
        <taxon>Corynebacteriaceae</taxon>
        <taxon>Corynebacterium</taxon>
    </lineage>
</organism>
<sequence>MTKPIRAAIYTRISLDRHDEAGVERQEDLCRRLAAAHGAEIIDVFTDNSISAYAGERRPAYENLKAAIANGSVDRVYAYASDRLARRVRDLIDYLDLCAPHGTVTHTVTGETLDPASSSGRFLTTIMGAVAEQESAIKAERVRAARRQSAERGDRRTHRRTFGFTAEMGHVEEEAQAIRDGIDSVLAGESLSAIARDWSARGLTTVTGLDHSRTSVREILLKPSIAGLSSYLPTRQDGSKLRRDRSILGPGQWNAIVDEPTWTRAVAILSSPARRAPGAGGGEIKHFLAGLLVCTCGDTMYRRTRRSLREGAPRRAFYSCRRSHPGRQHATIGDEIEGYIAEVIIARLTRDDALAVLAEAMDGGDGVADAIAERTALMARREELEGEMIRGALPVSTFTRVSARIDADLAELERRIASAATGPSPAVVSALQAPDIRAWWASASPAQQRDLTAALIERIDIGPGRPGAKSFDPSRVQITWRVD</sequence>
<dbReference type="Proteomes" id="UP001558353">
    <property type="component" value="Unassembled WGS sequence"/>
</dbReference>
<dbReference type="PROSITE" id="PS51736">
    <property type="entry name" value="RECOMBINASES_3"/>
    <property type="match status" value="1"/>
</dbReference>
<evidence type="ECO:0000313" key="3">
    <source>
        <dbReference type="EMBL" id="MEX3529192.1"/>
    </source>
</evidence>